<dbReference type="SUPFAM" id="SSF53098">
    <property type="entry name" value="Ribonuclease H-like"/>
    <property type="match status" value="1"/>
</dbReference>
<gene>
    <name evidence="2" type="ORF">O6P43_020152</name>
</gene>
<feature type="domain" description="DUF4371" evidence="1">
    <location>
        <begin position="1"/>
        <end position="67"/>
    </location>
</feature>
<evidence type="ECO:0000313" key="2">
    <source>
        <dbReference type="EMBL" id="KAJ7959595.1"/>
    </source>
</evidence>
<dbReference type="Pfam" id="PF14291">
    <property type="entry name" value="DUF4371"/>
    <property type="match status" value="1"/>
</dbReference>
<organism evidence="2 3">
    <name type="scientific">Quillaja saponaria</name>
    <name type="common">Soap bark tree</name>
    <dbReference type="NCBI Taxonomy" id="32244"/>
    <lineage>
        <taxon>Eukaryota</taxon>
        <taxon>Viridiplantae</taxon>
        <taxon>Streptophyta</taxon>
        <taxon>Embryophyta</taxon>
        <taxon>Tracheophyta</taxon>
        <taxon>Spermatophyta</taxon>
        <taxon>Magnoliopsida</taxon>
        <taxon>eudicotyledons</taxon>
        <taxon>Gunneridae</taxon>
        <taxon>Pentapetalae</taxon>
        <taxon>rosids</taxon>
        <taxon>fabids</taxon>
        <taxon>Fabales</taxon>
        <taxon>Quillajaceae</taxon>
        <taxon>Quillaja</taxon>
    </lineage>
</organism>
<comment type="caution">
    <text evidence="2">The sequence shown here is derived from an EMBL/GenBank/DDBJ whole genome shotgun (WGS) entry which is preliminary data.</text>
</comment>
<dbReference type="PANTHER" id="PTHR11697">
    <property type="entry name" value="GENERAL TRANSCRIPTION FACTOR 2-RELATED ZINC FINGER PROTEIN"/>
    <property type="match status" value="1"/>
</dbReference>
<name>A0AAD7PM04_QUISA</name>
<keyword evidence="3" id="KW-1185">Reference proteome</keyword>
<evidence type="ECO:0000313" key="3">
    <source>
        <dbReference type="Proteomes" id="UP001163823"/>
    </source>
</evidence>
<evidence type="ECO:0000259" key="1">
    <source>
        <dbReference type="Pfam" id="PF14291"/>
    </source>
</evidence>
<dbReference type="InterPro" id="IPR012337">
    <property type="entry name" value="RNaseH-like_sf"/>
</dbReference>
<dbReference type="AlphaFoldDB" id="A0AAD7PM04"/>
<dbReference type="KEGG" id="qsa:O6P43_020152"/>
<reference evidence="2" key="1">
    <citation type="journal article" date="2023" name="Science">
        <title>Elucidation of the pathway for biosynthesis of saponin adjuvants from the soapbark tree.</title>
        <authorList>
            <person name="Reed J."/>
            <person name="Orme A."/>
            <person name="El-Demerdash A."/>
            <person name="Owen C."/>
            <person name="Martin L.B.B."/>
            <person name="Misra R.C."/>
            <person name="Kikuchi S."/>
            <person name="Rejzek M."/>
            <person name="Martin A.C."/>
            <person name="Harkess A."/>
            <person name="Leebens-Mack J."/>
            <person name="Louveau T."/>
            <person name="Stephenson M.J."/>
            <person name="Osbourn A."/>
        </authorList>
    </citation>
    <scope>NUCLEOTIDE SEQUENCE</scope>
    <source>
        <strain evidence="2">S10</strain>
    </source>
</reference>
<sequence>MAIVLRFVDKMGFVRKCFFDLVHVRETTSLTLKNEISDVLSHHTLNIASLRGQGYDGASNMRSEFKGLQALFLNDCPHAYFIHCFAHRLQLALVGAAKDVIIVYNFFSMLSVIVNIARASAKRLDELQAAYTAHVADMVARKRLETGRGVNQLPTLQRVGDTRWSSHLNSILSLLKLFYATCIVLQKIVNDGAQSQRAEGNGALDSLMSFEFVFILHLMKEVLGITHHLCQALQRKSQDILNAMSLVSSTKRLLQELREIGWEILLEEVESFCKDNDIAIPDMNAPFLVGRGRRHQKDHTVEHHYRVDIFLLVIDSQLQELNTRFKEEVVELLTLSSSLDPKNSFKFFNAENLCTLAKKYYPEDFNDKDLFMLRYELRHYEDDQL</sequence>
<proteinExistence type="predicted"/>
<dbReference type="Proteomes" id="UP001163823">
    <property type="component" value="Chromosome 8"/>
</dbReference>
<dbReference type="InterPro" id="IPR055298">
    <property type="entry name" value="AtLOH3-like"/>
</dbReference>
<protein>
    <submittedName>
        <fullName evidence="2">Zinc finger MYM-type protein 1</fullName>
    </submittedName>
</protein>
<dbReference type="EMBL" id="JARAOO010000008">
    <property type="protein sequence ID" value="KAJ7959595.1"/>
    <property type="molecule type" value="Genomic_DNA"/>
</dbReference>
<dbReference type="PANTHER" id="PTHR11697:SF230">
    <property type="entry name" value="ZINC FINGER, MYM DOMAIN CONTAINING 1"/>
    <property type="match status" value="1"/>
</dbReference>
<accession>A0AAD7PM04</accession>
<dbReference type="InterPro" id="IPR025398">
    <property type="entry name" value="DUF4371"/>
</dbReference>